<dbReference type="PANTHER" id="PTHR14928:SF6">
    <property type="entry name" value="ZINC FINGER CCCH DOMAIN-CONTAINING PROTEIN 7B"/>
    <property type="match status" value="1"/>
</dbReference>
<dbReference type="SUPFAM" id="SSF48452">
    <property type="entry name" value="TPR-like"/>
    <property type="match status" value="1"/>
</dbReference>
<reference evidence="7" key="1">
    <citation type="submission" date="2025-08" db="UniProtKB">
        <authorList>
            <consortium name="Ensembl"/>
        </authorList>
    </citation>
    <scope>IDENTIFICATION</scope>
</reference>
<keyword evidence="8" id="KW-1185">Reference proteome</keyword>
<keyword evidence="2 4" id="KW-0863">Zinc-finger</keyword>
<dbReference type="GO" id="GO:0008270">
    <property type="term" value="F:zinc ion binding"/>
    <property type="evidence" value="ECO:0007669"/>
    <property type="project" value="UniProtKB-KW"/>
</dbReference>
<evidence type="ECO:0000256" key="1">
    <source>
        <dbReference type="ARBA" id="ARBA00022723"/>
    </source>
</evidence>
<feature type="domain" description="C3H1-type" evidence="6">
    <location>
        <begin position="544"/>
        <end position="575"/>
    </location>
</feature>
<dbReference type="InterPro" id="IPR036855">
    <property type="entry name" value="Znf_CCCH_sf"/>
</dbReference>
<dbReference type="Gene3D" id="3.30.160.60">
    <property type="entry name" value="Classic Zinc Finger"/>
    <property type="match status" value="1"/>
</dbReference>
<dbReference type="InterPro" id="IPR000571">
    <property type="entry name" value="Znf_CCCH"/>
</dbReference>
<sequence length="1035" mass="115779">MDPARQKRRRDIDKTLAFIQSSLAYPEPQGYQDLLTQLVCNLLDEGNAFFRDSEWGRAVKEFSEGLNVSDYAEGEEIQIPEALRESLYVNRAAAYHSMGEYDQGVQDCDSALEVCKESRRALYRKALCLKELGQYKEAYNCTTKCLLIAPQDKQVNELAQELAVHLGLKIRKPYVKATVSGENLGNGLNPLSVVAPVSFPSMPQPSFPSTPPSCNQPSVYAVSDTVGALEDSERLGDDLDSLLDCFPTEQGPAEIPVHSAFSLPSQASTNNHAVSSDLPAPTPQLPPAFFSSAINQLNSLDSFSDGAHGTSVATLDFLDDLSTSATGSGAVVSNLVLTSPAQEVLHGLDSLDSLDDFLDVMPSAAAAEDVNKSQTELDAVEKSLDELLDELDPLRAVCHQNGLTVEVPKIGVNSTEQLESLDALDPFPSVEGAGVTGLDLLSDVSSIGVPPHSAAAPVMRPPKKQHNVKENQAPAAASNPLSSTHEFLQACSTCFPREGPGIYSYVHKPQLVHICKGDILLCRLKAAHPSEWTRVRPIPRASFTAPFVICRELLKSGDLGLCKYGENCTFAYNQLEIDVWTEERKGKLDRDLLFDSKPLRLDPVNAIIRLLQENKGMFMFLCQECYDSKPRIISERHRDKPTICSNLEARHNFDANKCLAFVVRTHNVNYSKVRPLSVLCHLDLCRQSIRYGCLREDSCYYAHSVIELKTWRVQRATGIGPSEIVKMSMRYYEKQESQNMSKQKGNRLSSGGTWNKPKGGAGAARKSLSLKMKFACAQCWRDGQVSDPDKALKYCMAKARHAFTKERRVLLARSSEGRKWVQIRPLPRAKNFPMYYDMCAQILEKRKCTYTGNCTFAHSEEEKEMWMYMKNNNLRDMQQMYDMWLTLSAQNSQADGAMLTQPIPEEKPIVMPTDYAEPMTGLHCRLCGKHSNGERQWQQHISSEKHKDRVFSCEGEDEALMWSYRFPGRHFEICSKLGGSCPDGVSCDYAHSPEELQEWTERRDFLRQKLAKAREDMLIMPDELDFGKYNFLLQD</sequence>
<dbReference type="Pfam" id="PF12171">
    <property type="entry name" value="zf-C2H2_jaz"/>
    <property type="match status" value="1"/>
</dbReference>
<dbReference type="SMART" id="SM00028">
    <property type="entry name" value="TPR"/>
    <property type="match status" value="2"/>
</dbReference>
<organism evidence="7 8">
    <name type="scientific">Acanthochromis polyacanthus</name>
    <name type="common">spiny chromis</name>
    <dbReference type="NCBI Taxonomy" id="80966"/>
    <lineage>
        <taxon>Eukaryota</taxon>
        <taxon>Metazoa</taxon>
        <taxon>Chordata</taxon>
        <taxon>Craniata</taxon>
        <taxon>Vertebrata</taxon>
        <taxon>Euteleostomi</taxon>
        <taxon>Actinopterygii</taxon>
        <taxon>Neopterygii</taxon>
        <taxon>Teleostei</taxon>
        <taxon>Neoteleostei</taxon>
        <taxon>Acanthomorphata</taxon>
        <taxon>Ovalentaria</taxon>
        <taxon>Pomacentridae</taxon>
        <taxon>Acanthochromis</taxon>
    </lineage>
</organism>
<feature type="region of interest" description="Disordered" evidence="5">
    <location>
        <begin position="452"/>
        <end position="478"/>
    </location>
</feature>
<feature type="zinc finger region" description="C3H1-type" evidence="4">
    <location>
        <begin position="968"/>
        <end position="994"/>
    </location>
</feature>
<evidence type="ECO:0000259" key="6">
    <source>
        <dbReference type="PROSITE" id="PS50103"/>
    </source>
</evidence>
<evidence type="ECO:0000256" key="5">
    <source>
        <dbReference type="SAM" id="MobiDB-lite"/>
    </source>
</evidence>
<dbReference type="InterPro" id="IPR019734">
    <property type="entry name" value="TPR_rpt"/>
</dbReference>
<feature type="region of interest" description="Disordered" evidence="5">
    <location>
        <begin position="738"/>
        <end position="761"/>
    </location>
</feature>
<feature type="domain" description="C3H1-type" evidence="6">
    <location>
        <begin position="968"/>
        <end position="994"/>
    </location>
</feature>
<dbReference type="SUPFAM" id="SSF57667">
    <property type="entry name" value="beta-beta-alpha zinc fingers"/>
    <property type="match status" value="1"/>
</dbReference>
<keyword evidence="3 4" id="KW-0862">Zinc</keyword>
<dbReference type="InParanoid" id="A0A3Q1EYM7"/>
<feature type="compositionally biased region" description="Polar residues" evidence="5">
    <location>
        <begin position="738"/>
        <end position="753"/>
    </location>
</feature>
<evidence type="ECO:0000313" key="7">
    <source>
        <dbReference type="Ensembl" id="ENSAPOP00000009299.1"/>
    </source>
</evidence>
<accession>A0A3Q1EYM7</accession>
<evidence type="ECO:0000256" key="3">
    <source>
        <dbReference type="ARBA" id="ARBA00022833"/>
    </source>
</evidence>
<dbReference type="AlphaFoldDB" id="A0A3Q1EYM7"/>
<evidence type="ECO:0000313" key="8">
    <source>
        <dbReference type="Proteomes" id="UP000257200"/>
    </source>
</evidence>
<dbReference type="Pfam" id="PF13181">
    <property type="entry name" value="TPR_8"/>
    <property type="match status" value="1"/>
</dbReference>
<dbReference type="InterPro" id="IPR039691">
    <property type="entry name" value="ZC3H7A/B"/>
</dbReference>
<dbReference type="GeneTree" id="ENSGT00390000018542"/>
<keyword evidence="1 4" id="KW-0479">Metal-binding</keyword>
<protein>
    <submittedName>
        <fullName evidence="7">Zinc finger CCCH-type containing 7Ba</fullName>
    </submittedName>
</protein>
<dbReference type="InterPro" id="IPR022755">
    <property type="entry name" value="Znf_C2H2_jaz"/>
</dbReference>
<proteinExistence type="predicted"/>
<dbReference type="PANTHER" id="PTHR14928">
    <property type="entry name" value="MICRO-RNA BINDING ZINC FINGER CCCH DOMAIN-CONTAINING PROTEIN 7"/>
    <property type="match status" value="1"/>
</dbReference>
<evidence type="ECO:0000256" key="4">
    <source>
        <dbReference type="PROSITE-ProRule" id="PRU00723"/>
    </source>
</evidence>
<dbReference type="Ensembl" id="ENSAPOT00000001791.1">
    <property type="protein sequence ID" value="ENSAPOP00000009299.1"/>
    <property type="gene ID" value="ENSAPOG00000011556.1"/>
</dbReference>
<evidence type="ECO:0000256" key="2">
    <source>
        <dbReference type="ARBA" id="ARBA00022771"/>
    </source>
</evidence>
<dbReference type="InterPro" id="IPR011990">
    <property type="entry name" value="TPR-like_helical_dom_sf"/>
</dbReference>
<dbReference type="GO" id="GO:0035198">
    <property type="term" value="F:miRNA binding"/>
    <property type="evidence" value="ECO:0007669"/>
    <property type="project" value="InterPro"/>
</dbReference>
<reference evidence="7" key="2">
    <citation type="submission" date="2025-09" db="UniProtKB">
        <authorList>
            <consortium name="Ensembl"/>
        </authorList>
    </citation>
    <scope>IDENTIFICATION</scope>
</reference>
<dbReference type="SUPFAM" id="SSF90229">
    <property type="entry name" value="CCCH zinc finger"/>
    <property type="match status" value="1"/>
</dbReference>
<dbReference type="PROSITE" id="PS50103">
    <property type="entry name" value="ZF_C3H1"/>
    <property type="match status" value="2"/>
</dbReference>
<dbReference type="Gene3D" id="1.25.40.10">
    <property type="entry name" value="Tetratricopeptide repeat domain"/>
    <property type="match status" value="1"/>
</dbReference>
<dbReference type="InterPro" id="IPR036236">
    <property type="entry name" value="Znf_C2H2_sf"/>
</dbReference>
<dbReference type="GO" id="GO:0035196">
    <property type="term" value="P:miRNA processing"/>
    <property type="evidence" value="ECO:0007669"/>
    <property type="project" value="TreeGrafter"/>
</dbReference>
<name>A0A3Q1EYM7_9TELE</name>
<feature type="zinc finger region" description="C3H1-type" evidence="4">
    <location>
        <begin position="544"/>
        <end position="575"/>
    </location>
</feature>
<dbReference type="Proteomes" id="UP000257200">
    <property type="component" value="Unplaced"/>
</dbReference>